<evidence type="ECO:0000313" key="3">
    <source>
        <dbReference type="EMBL" id="EAY16540.1"/>
    </source>
</evidence>
<gene>
    <name evidence="3" type="ORF">TVAG_348500</name>
</gene>
<dbReference type="InterPro" id="IPR032675">
    <property type="entry name" value="LRR_dom_sf"/>
</dbReference>
<feature type="region of interest" description="Disordered" evidence="1">
    <location>
        <begin position="1003"/>
        <end position="1022"/>
    </location>
</feature>
<protein>
    <submittedName>
        <fullName evidence="3">Surface antigen BspA-like</fullName>
    </submittedName>
</protein>
<evidence type="ECO:0000256" key="2">
    <source>
        <dbReference type="SAM" id="Phobius"/>
    </source>
</evidence>
<name>A2DSZ1_TRIV3</name>
<dbReference type="VEuPathDB" id="TrichDB:TVAG_348500"/>
<keyword evidence="2" id="KW-1133">Transmembrane helix</keyword>
<dbReference type="Proteomes" id="UP000001542">
    <property type="component" value="Unassembled WGS sequence"/>
</dbReference>
<dbReference type="InParanoid" id="A2DSZ1"/>
<keyword evidence="2" id="KW-0472">Membrane</keyword>
<evidence type="ECO:0000313" key="4">
    <source>
        <dbReference type="Proteomes" id="UP000001542"/>
    </source>
</evidence>
<accession>A2DSZ1</accession>
<feature type="transmembrane region" description="Helical" evidence="2">
    <location>
        <begin position="1050"/>
        <end position="1075"/>
    </location>
</feature>
<dbReference type="EMBL" id="DS113241">
    <property type="protein sequence ID" value="EAY16540.1"/>
    <property type="molecule type" value="Genomic_DNA"/>
</dbReference>
<sequence length="1142" mass="130184">MTFDDPSDFQNHEDLLSRMNNENIDTIKLEGSSIHDLPDFIGIQRVKTFECDLSCNISQSYFYQNQIIKTVLLGANIQTIEESAFAYSSLEYIEFSETTSVKSYAFAYCTRLNISNVYQLENSCFRNTNLKSITITSEDHCIPDNAFRECYNLESVTINIYRFYINQNAFKDCFKLKEIIIQEGCRLTEVYEFSFENCALESIDFSSITYIGYAAFRNTKFKKVVLNSATLKDHVFAHCKFLREVIIQGDLRAGIMSTKSGSVRDAREFFISCQSLEIVDLGQQKSVIEGMFKNCFNLKEIKSSNPDLKIGLESFFSCWSLTKITTNILEIGEGAFMFCKSLETIDITNVAKIESRAFYGCEKLKNILPHVQGEDYAFAFCSSLVDCNVQIHAGIGLLMNCTSLESVTLHGVQYIPDKMFFGCTKLKTVVWPDILKGIGNYAFMDTILEIPNFDFPNLEEIGQYSLRGLKIEKIKFTNDYIYYRKECNLRYYSICPAVAQTDKSPFKDITSIKEIILGINVTEFKAFDFLQSYDIKITIENSHLHINDGVLLNGTEILYYIPGSSTRKTYTIPSTITKIHPYAFTTSKLEEVVINSYINIMGKAFCGCKSLKSITFNFDQQKNSLDTSIFENCISLTTVNLCPSFKQLGDYSFRGCTSLETITIPDGTQTLGRYCFAECSSLKNINFPSNRLLLNSYCFYKCSSLTHLDLSKNLQFSSNVFESSSLKSIKISVSNLNEGIFNMCSKLQKVELTDIEGHNRIRSYCFNSTNISEINLPPSIEEIDDYSFAFTKIKKFFIPKTLTEIHPQAFYGIDDIELELDCDHPKFILGAHELIDKETNTLLMTYGKLLSTYIVPSRVRSIARNAINSFPKYNETSRKVIDFGLTTLVIRTKLNNDPYENLVYNAPYLHNLCYGGNVKINGFDNIPRIFVSDSYVRRIWNQVPLKVPIRGECDSSVPFENYAKYDYTYPKNPKYIQPPEQILPQESKKCALIDDPYEIPKVEPEISPEENSPDPTKQENTISSETNNLTQITHLNNNDETEPDQGKNTLLTFILLAIAVVELLMVAGLIVFLMYKNKEDSSEQSFVEMSEHVIANHSTEVSYINPLFSMNTTIEDDPFASDFEDHANNDEGHFNDCICDDE</sequence>
<dbReference type="PANTHER" id="PTHR45661">
    <property type="entry name" value="SURFACE ANTIGEN"/>
    <property type="match status" value="1"/>
</dbReference>
<reference evidence="3" key="1">
    <citation type="submission" date="2006-10" db="EMBL/GenBank/DDBJ databases">
        <authorList>
            <person name="Amadeo P."/>
            <person name="Zhao Q."/>
            <person name="Wortman J."/>
            <person name="Fraser-Liggett C."/>
            <person name="Carlton J."/>
        </authorList>
    </citation>
    <scope>NUCLEOTIDE SEQUENCE</scope>
    <source>
        <strain evidence="3">G3</strain>
    </source>
</reference>
<keyword evidence="4" id="KW-1185">Reference proteome</keyword>
<proteinExistence type="predicted"/>
<dbReference type="Pfam" id="PF13306">
    <property type="entry name" value="LRR_5"/>
    <property type="match status" value="4"/>
</dbReference>
<dbReference type="SMR" id="A2DSZ1"/>
<dbReference type="PANTHER" id="PTHR45661:SF3">
    <property type="entry name" value="IG-LIKE DOMAIN-CONTAINING PROTEIN"/>
    <property type="match status" value="1"/>
</dbReference>
<dbReference type="eggNOG" id="ENOG502S9ZI">
    <property type="taxonomic scope" value="Eukaryota"/>
</dbReference>
<dbReference type="InterPro" id="IPR053139">
    <property type="entry name" value="Surface_bspA-like"/>
</dbReference>
<feature type="compositionally biased region" description="Polar residues" evidence="1">
    <location>
        <begin position="1013"/>
        <end position="1022"/>
    </location>
</feature>
<dbReference type="InterPro" id="IPR026906">
    <property type="entry name" value="LRR_5"/>
</dbReference>
<dbReference type="SUPFAM" id="SSF52058">
    <property type="entry name" value="L domain-like"/>
    <property type="match status" value="3"/>
</dbReference>
<keyword evidence="2" id="KW-0812">Transmembrane</keyword>
<reference evidence="3" key="2">
    <citation type="journal article" date="2007" name="Science">
        <title>Draft genome sequence of the sexually transmitted pathogen Trichomonas vaginalis.</title>
        <authorList>
            <person name="Carlton J.M."/>
            <person name="Hirt R.P."/>
            <person name="Silva J.C."/>
            <person name="Delcher A.L."/>
            <person name="Schatz M."/>
            <person name="Zhao Q."/>
            <person name="Wortman J.R."/>
            <person name="Bidwell S.L."/>
            <person name="Alsmark U.C.M."/>
            <person name="Besteiro S."/>
            <person name="Sicheritz-Ponten T."/>
            <person name="Noel C.J."/>
            <person name="Dacks J.B."/>
            <person name="Foster P.G."/>
            <person name="Simillion C."/>
            <person name="Van de Peer Y."/>
            <person name="Miranda-Saavedra D."/>
            <person name="Barton G.J."/>
            <person name="Westrop G.D."/>
            <person name="Mueller S."/>
            <person name="Dessi D."/>
            <person name="Fiori P.L."/>
            <person name="Ren Q."/>
            <person name="Paulsen I."/>
            <person name="Zhang H."/>
            <person name="Bastida-Corcuera F.D."/>
            <person name="Simoes-Barbosa A."/>
            <person name="Brown M.T."/>
            <person name="Hayes R.D."/>
            <person name="Mukherjee M."/>
            <person name="Okumura C.Y."/>
            <person name="Schneider R."/>
            <person name="Smith A.J."/>
            <person name="Vanacova S."/>
            <person name="Villalvazo M."/>
            <person name="Haas B.J."/>
            <person name="Pertea M."/>
            <person name="Feldblyum T.V."/>
            <person name="Utterback T.R."/>
            <person name="Shu C.L."/>
            <person name="Osoegawa K."/>
            <person name="de Jong P.J."/>
            <person name="Hrdy I."/>
            <person name="Horvathova L."/>
            <person name="Zubacova Z."/>
            <person name="Dolezal P."/>
            <person name="Malik S.B."/>
            <person name="Logsdon J.M. Jr."/>
            <person name="Henze K."/>
            <person name="Gupta A."/>
            <person name="Wang C.C."/>
            <person name="Dunne R.L."/>
            <person name="Upcroft J.A."/>
            <person name="Upcroft P."/>
            <person name="White O."/>
            <person name="Salzberg S.L."/>
            <person name="Tang P."/>
            <person name="Chiu C.-H."/>
            <person name="Lee Y.-S."/>
            <person name="Embley T.M."/>
            <person name="Coombs G.H."/>
            <person name="Mottram J.C."/>
            <person name="Tachezy J."/>
            <person name="Fraser-Liggett C.M."/>
            <person name="Johnson P.J."/>
        </authorList>
    </citation>
    <scope>NUCLEOTIDE SEQUENCE [LARGE SCALE GENOMIC DNA]</scope>
    <source>
        <strain evidence="3">G3</strain>
    </source>
</reference>
<dbReference type="Gene3D" id="3.80.10.10">
    <property type="entry name" value="Ribonuclease Inhibitor"/>
    <property type="match status" value="4"/>
</dbReference>
<dbReference type="AlphaFoldDB" id="A2DSZ1"/>
<dbReference type="RefSeq" id="XP_001328763.1">
    <property type="nucleotide sequence ID" value="XM_001328728.1"/>
</dbReference>
<dbReference type="KEGG" id="tva:4774550"/>
<dbReference type="VEuPathDB" id="TrichDB:TVAGG3_1041180"/>
<evidence type="ECO:0000256" key="1">
    <source>
        <dbReference type="SAM" id="MobiDB-lite"/>
    </source>
</evidence>
<organism evidence="3 4">
    <name type="scientific">Trichomonas vaginalis (strain ATCC PRA-98 / G3)</name>
    <dbReference type="NCBI Taxonomy" id="412133"/>
    <lineage>
        <taxon>Eukaryota</taxon>
        <taxon>Metamonada</taxon>
        <taxon>Parabasalia</taxon>
        <taxon>Trichomonadida</taxon>
        <taxon>Trichomonadidae</taxon>
        <taxon>Trichomonas</taxon>
    </lineage>
</organism>